<protein>
    <recommendedName>
        <fullName evidence="1">F-box domain-containing protein</fullName>
    </recommendedName>
</protein>
<dbReference type="Pfam" id="PF12937">
    <property type="entry name" value="F-box-like"/>
    <property type="match status" value="1"/>
</dbReference>
<sequence>MTQLNDFPNEILLHIFPHMPLKSLIAAYGVSKLWRHLAPLAEIIPPRRGLLDLYFNIMESPIFERTRPWLLDNLRPFNREAYIEALLAQHDYLPDDFRIWILEWPAKAVIAC</sequence>
<dbReference type="EMBL" id="JARJCN010000090">
    <property type="protein sequence ID" value="KAJ7075725.1"/>
    <property type="molecule type" value="Genomic_DNA"/>
</dbReference>
<feature type="domain" description="F-box" evidence="1">
    <location>
        <begin position="1"/>
        <end position="37"/>
    </location>
</feature>
<name>A0AAD6TUV3_9AGAR</name>
<comment type="caution">
    <text evidence="2">The sequence shown here is derived from an EMBL/GenBank/DDBJ whole genome shotgun (WGS) entry which is preliminary data.</text>
</comment>
<reference evidence="2" key="1">
    <citation type="submission" date="2023-03" db="EMBL/GenBank/DDBJ databases">
        <title>Massive genome expansion in bonnet fungi (Mycena s.s.) driven by repeated elements and novel gene families across ecological guilds.</title>
        <authorList>
            <consortium name="Lawrence Berkeley National Laboratory"/>
            <person name="Harder C.B."/>
            <person name="Miyauchi S."/>
            <person name="Viragh M."/>
            <person name="Kuo A."/>
            <person name="Thoen E."/>
            <person name="Andreopoulos B."/>
            <person name="Lu D."/>
            <person name="Skrede I."/>
            <person name="Drula E."/>
            <person name="Henrissat B."/>
            <person name="Morin E."/>
            <person name="Kohler A."/>
            <person name="Barry K."/>
            <person name="LaButti K."/>
            <person name="Morin E."/>
            <person name="Salamov A."/>
            <person name="Lipzen A."/>
            <person name="Mereny Z."/>
            <person name="Hegedus B."/>
            <person name="Baldrian P."/>
            <person name="Stursova M."/>
            <person name="Weitz H."/>
            <person name="Taylor A."/>
            <person name="Grigoriev I.V."/>
            <person name="Nagy L.G."/>
            <person name="Martin F."/>
            <person name="Kauserud H."/>
        </authorList>
    </citation>
    <scope>NUCLEOTIDE SEQUENCE</scope>
    <source>
        <strain evidence="2">CBHHK173m</strain>
    </source>
</reference>
<evidence type="ECO:0000259" key="1">
    <source>
        <dbReference type="PROSITE" id="PS50181"/>
    </source>
</evidence>
<dbReference type="InterPro" id="IPR036047">
    <property type="entry name" value="F-box-like_dom_sf"/>
</dbReference>
<keyword evidence="3" id="KW-1185">Reference proteome</keyword>
<dbReference type="InterPro" id="IPR001810">
    <property type="entry name" value="F-box_dom"/>
</dbReference>
<dbReference type="AlphaFoldDB" id="A0AAD6TUV3"/>
<gene>
    <name evidence="2" type="ORF">B0H15DRAFT_649676</name>
</gene>
<dbReference type="CDD" id="cd09917">
    <property type="entry name" value="F-box_SF"/>
    <property type="match status" value="1"/>
</dbReference>
<accession>A0AAD6TUV3</accession>
<evidence type="ECO:0000313" key="3">
    <source>
        <dbReference type="Proteomes" id="UP001222325"/>
    </source>
</evidence>
<dbReference type="Gene3D" id="1.20.1280.50">
    <property type="match status" value="1"/>
</dbReference>
<proteinExistence type="predicted"/>
<dbReference type="Proteomes" id="UP001222325">
    <property type="component" value="Unassembled WGS sequence"/>
</dbReference>
<evidence type="ECO:0000313" key="2">
    <source>
        <dbReference type="EMBL" id="KAJ7075725.1"/>
    </source>
</evidence>
<organism evidence="2 3">
    <name type="scientific">Mycena belliarum</name>
    <dbReference type="NCBI Taxonomy" id="1033014"/>
    <lineage>
        <taxon>Eukaryota</taxon>
        <taxon>Fungi</taxon>
        <taxon>Dikarya</taxon>
        <taxon>Basidiomycota</taxon>
        <taxon>Agaricomycotina</taxon>
        <taxon>Agaricomycetes</taxon>
        <taxon>Agaricomycetidae</taxon>
        <taxon>Agaricales</taxon>
        <taxon>Marasmiineae</taxon>
        <taxon>Mycenaceae</taxon>
        <taxon>Mycena</taxon>
    </lineage>
</organism>
<dbReference type="SUPFAM" id="SSF81383">
    <property type="entry name" value="F-box domain"/>
    <property type="match status" value="1"/>
</dbReference>
<dbReference type="PROSITE" id="PS50181">
    <property type="entry name" value="FBOX"/>
    <property type="match status" value="1"/>
</dbReference>